<dbReference type="PROSITE" id="PS50850">
    <property type="entry name" value="MFS"/>
    <property type="match status" value="1"/>
</dbReference>
<feature type="transmembrane region" description="Helical" evidence="7">
    <location>
        <begin position="285"/>
        <end position="305"/>
    </location>
</feature>
<dbReference type="InterPro" id="IPR020846">
    <property type="entry name" value="MFS_dom"/>
</dbReference>
<evidence type="ECO:0000256" key="6">
    <source>
        <dbReference type="SAM" id="MobiDB-lite"/>
    </source>
</evidence>
<feature type="transmembrane region" description="Helical" evidence="7">
    <location>
        <begin position="359"/>
        <end position="377"/>
    </location>
</feature>
<keyword evidence="3 7" id="KW-0812">Transmembrane</keyword>
<feature type="transmembrane region" description="Helical" evidence="7">
    <location>
        <begin position="383"/>
        <end position="400"/>
    </location>
</feature>
<reference evidence="9 10" key="1">
    <citation type="submission" date="2016-10" db="EMBL/GenBank/DDBJ databases">
        <authorList>
            <person name="de Groot N.N."/>
        </authorList>
    </citation>
    <scope>NUCLEOTIDE SEQUENCE [LARGE SCALE GENOMIC DNA]</scope>
    <source>
        <strain>J11</strain>
        <strain evidence="10">PG 39</strain>
    </source>
</reference>
<evidence type="ECO:0000256" key="3">
    <source>
        <dbReference type="ARBA" id="ARBA00022692"/>
    </source>
</evidence>
<feature type="compositionally biased region" description="Polar residues" evidence="6">
    <location>
        <begin position="1"/>
        <end position="22"/>
    </location>
</feature>
<evidence type="ECO:0000256" key="7">
    <source>
        <dbReference type="SAM" id="Phobius"/>
    </source>
</evidence>
<keyword evidence="10" id="KW-1185">Reference proteome</keyword>
<dbReference type="SUPFAM" id="SSF103473">
    <property type="entry name" value="MFS general substrate transporter"/>
    <property type="match status" value="1"/>
</dbReference>
<dbReference type="RefSeq" id="WP_092283924.1">
    <property type="nucleotide sequence ID" value="NZ_FOPJ01000002.1"/>
</dbReference>
<dbReference type="Gene3D" id="1.20.1250.20">
    <property type="entry name" value="MFS general substrate transporter like domains"/>
    <property type="match status" value="2"/>
</dbReference>
<dbReference type="STRING" id="185761.SAMN05660282_00405"/>
<dbReference type="InterPro" id="IPR036259">
    <property type="entry name" value="MFS_trans_sf"/>
</dbReference>
<feature type="transmembrane region" description="Helical" evidence="7">
    <location>
        <begin position="255"/>
        <end position="273"/>
    </location>
</feature>
<feature type="transmembrane region" description="Helical" evidence="7">
    <location>
        <begin position="224"/>
        <end position="243"/>
    </location>
</feature>
<sequence length="490" mass="51032">MTTPLQKSRSAMSPTLPDTPTPQEWKAHHGRFKNPVLVATMCVAVTSGLQGVDPSLHSVAMPAAAQALGMSPSTASFLKSLGTILLSASMLGVGSIGDRLGRRKGLLIGTTGMALGSLITALSMNAWTFALGRAVTGIATAMSFAMCLAFLPTLHQPRHLPKAFGMFFGTGATLIVCATAVSGTIQGLFGWRFTYLVVGALCLIMTLVAAVVLPENRALQVGKFDTPGVILAAIGMVCLVYSIGRASVLGWSHPLVWGGLILAAIILGVFARWEMHTPTPAFPVELFKIPAFMAACLGGVLFNWADATLLGQYPALAIPHGVPAATVSVIVAVLYVGMIIGALAAGAAQTRFGISNRGMFTSGLLLCGAGLALQMLLRDPHDIVLPLISMIVVGFAVMWMQNPQSAVIMGSAPQDKLGAVGAVKPAVGQFGFGLGFALAGPLAAIFMDGPELTTHAYSMGLGLQALFFLFATVLIYLLMRPRNADKAEVA</sequence>
<comment type="subcellular location">
    <subcellularLocation>
        <location evidence="1">Cell membrane</location>
        <topology evidence="1">Multi-pass membrane protein</topology>
    </subcellularLocation>
</comment>
<gene>
    <name evidence="9" type="ORF">SAMN05660282_00405</name>
</gene>
<proteinExistence type="predicted"/>
<evidence type="ECO:0000256" key="2">
    <source>
        <dbReference type="ARBA" id="ARBA00022448"/>
    </source>
</evidence>
<dbReference type="OrthoDB" id="9781469at2"/>
<evidence type="ECO:0000256" key="4">
    <source>
        <dbReference type="ARBA" id="ARBA00022989"/>
    </source>
</evidence>
<dbReference type="EMBL" id="FOPJ01000002">
    <property type="protein sequence ID" value="SFG26350.1"/>
    <property type="molecule type" value="Genomic_DNA"/>
</dbReference>
<dbReference type="PANTHER" id="PTHR42718">
    <property type="entry name" value="MAJOR FACILITATOR SUPERFAMILY MULTIDRUG TRANSPORTER MFSC"/>
    <property type="match status" value="1"/>
</dbReference>
<feature type="domain" description="Major facilitator superfamily (MFS) profile" evidence="8">
    <location>
        <begin position="39"/>
        <end position="483"/>
    </location>
</feature>
<evidence type="ECO:0000313" key="10">
    <source>
        <dbReference type="Proteomes" id="UP000199065"/>
    </source>
</evidence>
<dbReference type="InterPro" id="IPR011701">
    <property type="entry name" value="MFS"/>
</dbReference>
<name>A0A1I2QEH6_9CORY</name>
<feature type="transmembrane region" description="Helical" evidence="7">
    <location>
        <begin position="193"/>
        <end position="212"/>
    </location>
</feature>
<dbReference type="GO" id="GO:0022857">
    <property type="term" value="F:transmembrane transporter activity"/>
    <property type="evidence" value="ECO:0007669"/>
    <property type="project" value="InterPro"/>
</dbReference>
<feature type="transmembrane region" description="Helical" evidence="7">
    <location>
        <begin position="130"/>
        <end position="151"/>
    </location>
</feature>
<feature type="transmembrane region" description="Helical" evidence="7">
    <location>
        <begin position="163"/>
        <end position="181"/>
    </location>
</feature>
<keyword evidence="2" id="KW-0813">Transport</keyword>
<feature type="transmembrane region" description="Helical" evidence="7">
    <location>
        <begin position="105"/>
        <end position="124"/>
    </location>
</feature>
<dbReference type="GO" id="GO:0005886">
    <property type="term" value="C:plasma membrane"/>
    <property type="evidence" value="ECO:0007669"/>
    <property type="project" value="UniProtKB-SubCell"/>
</dbReference>
<evidence type="ECO:0000313" key="9">
    <source>
        <dbReference type="EMBL" id="SFG26350.1"/>
    </source>
</evidence>
<evidence type="ECO:0000256" key="1">
    <source>
        <dbReference type="ARBA" id="ARBA00004651"/>
    </source>
</evidence>
<dbReference type="AlphaFoldDB" id="A0A1I2QEH6"/>
<protein>
    <submittedName>
        <fullName evidence="9">Predicted arabinose efflux permease, MFS family</fullName>
    </submittedName>
</protein>
<evidence type="ECO:0000259" key="8">
    <source>
        <dbReference type="PROSITE" id="PS50850"/>
    </source>
</evidence>
<dbReference type="Pfam" id="PF07690">
    <property type="entry name" value="MFS_1"/>
    <property type="match status" value="1"/>
</dbReference>
<feature type="region of interest" description="Disordered" evidence="6">
    <location>
        <begin position="1"/>
        <end position="27"/>
    </location>
</feature>
<feature type="transmembrane region" description="Helical" evidence="7">
    <location>
        <begin position="426"/>
        <end position="447"/>
    </location>
</feature>
<feature type="transmembrane region" description="Helical" evidence="7">
    <location>
        <begin position="325"/>
        <end position="347"/>
    </location>
</feature>
<dbReference type="Proteomes" id="UP000199065">
    <property type="component" value="Unassembled WGS sequence"/>
</dbReference>
<keyword evidence="5 7" id="KW-0472">Membrane</keyword>
<feature type="transmembrane region" description="Helical" evidence="7">
    <location>
        <begin position="459"/>
        <end position="479"/>
    </location>
</feature>
<organism evidence="9 10">
    <name type="scientific">Corynebacterium spheniscorum</name>
    <dbReference type="NCBI Taxonomy" id="185761"/>
    <lineage>
        <taxon>Bacteria</taxon>
        <taxon>Bacillati</taxon>
        <taxon>Actinomycetota</taxon>
        <taxon>Actinomycetes</taxon>
        <taxon>Mycobacteriales</taxon>
        <taxon>Corynebacteriaceae</taxon>
        <taxon>Corynebacterium</taxon>
    </lineage>
</organism>
<dbReference type="PANTHER" id="PTHR42718:SF9">
    <property type="entry name" value="MAJOR FACILITATOR SUPERFAMILY MULTIDRUG TRANSPORTER MFSC"/>
    <property type="match status" value="1"/>
</dbReference>
<evidence type="ECO:0000256" key="5">
    <source>
        <dbReference type="ARBA" id="ARBA00023136"/>
    </source>
</evidence>
<keyword evidence="4 7" id="KW-1133">Transmembrane helix</keyword>
<accession>A0A1I2QEH6</accession>